<gene>
    <name evidence="2" type="ORF">ILP92_07490</name>
</gene>
<organism evidence="2 3">
    <name type="scientific">Palleronia pontilimi</name>
    <dbReference type="NCBI Taxonomy" id="1964209"/>
    <lineage>
        <taxon>Bacteria</taxon>
        <taxon>Pseudomonadati</taxon>
        <taxon>Pseudomonadota</taxon>
        <taxon>Alphaproteobacteria</taxon>
        <taxon>Rhodobacterales</taxon>
        <taxon>Roseobacteraceae</taxon>
        <taxon>Palleronia</taxon>
    </lineage>
</organism>
<dbReference type="CDD" id="cd04301">
    <property type="entry name" value="NAT_SF"/>
    <property type="match status" value="1"/>
</dbReference>
<proteinExistence type="predicted"/>
<keyword evidence="3" id="KW-1185">Reference proteome</keyword>
<evidence type="ECO:0000313" key="2">
    <source>
        <dbReference type="EMBL" id="MBJ3762584.1"/>
    </source>
</evidence>
<protein>
    <submittedName>
        <fullName evidence="2">N-acetyltransferase</fullName>
    </submittedName>
</protein>
<dbReference type="Pfam" id="PF13508">
    <property type="entry name" value="Acetyltransf_7"/>
    <property type="match status" value="1"/>
</dbReference>
<dbReference type="InterPro" id="IPR000182">
    <property type="entry name" value="GNAT_dom"/>
</dbReference>
<dbReference type="Proteomes" id="UP000642488">
    <property type="component" value="Unassembled WGS sequence"/>
</dbReference>
<reference evidence="2" key="1">
    <citation type="submission" date="2020-12" db="EMBL/GenBank/DDBJ databases">
        <title>Bacterial taxonomy.</title>
        <authorList>
            <person name="Pan X."/>
        </authorList>
    </citation>
    <scope>NUCLEOTIDE SEQUENCE</scope>
    <source>
        <strain evidence="2">KCTC 52957</strain>
    </source>
</reference>
<dbReference type="InterPro" id="IPR016181">
    <property type="entry name" value="Acyl_CoA_acyltransferase"/>
</dbReference>
<evidence type="ECO:0000313" key="3">
    <source>
        <dbReference type="Proteomes" id="UP000642488"/>
    </source>
</evidence>
<feature type="domain" description="N-acetyltransferase" evidence="1">
    <location>
        <begin position="2"/>
        <end position="134"/>
    </location>
</feature>
<accession>A0A934IIK5</accession>
<dbReference type="RefSeq" id="WP_198915764.1">
    <property type="nucleotide sequence ID" value="NZ_JAEKPD010000007.1"/>
</dbReference>
<dbReference type="Gene3D" id="3.40.630.30">
    <property type="match status" value="1"/>
</dbReference>
<evidence type="ECO:0000259" key="1">
    <source>
        <dbReference type="PROSITE" id="PS51186"/>
    </source>
</evidence>
<dbReference type="PROSITE" id="PS51186">
    <property type="entry name" value="GNAT"/>
    <property type="match status" value="1"/>
</dbReference>
<dbReference type="GO" id="GO:0016747">
    <property type="term" value="F:acyltransferase activity, transferring groups other than amino-acyl groups"/>
    <property type="evidence" value="ECO:0007669"/>
    <property type="project" value="InterPro"/>
</dbReference>
<sequence length="152" mass="15793">MVAIEAPTDHDWAAIEGLLCVAFGQQDESDLVAALRRDRAIARERIAVMDARIVGYAALSAMRAPAGWLCLAPVAVQPERQGGGIGSALVRTLLAGAEGPVVVLGDPEFYGRLGFSAGAARNLVSPYPLSHTLLAGLDGAPADRLIYPAAFG</sequence>
<dbReference type="SUPFAM" id="SSF55729">
    <property type="entry name" value="Acyl-CoA N-acyltransferases (Nat)"/>
    <property type="match status" value="1"/>
</dbReference>
<comment type="caution">
    <text evidence="2">The sequence shown here is derived from an EMBL/GenBank/DDBJ whole genome shotgun (WGS) entry which is preliminary data.</text>
</comment>
<dbReference type="AlphaFoldDB" id="A0A934IIK5"/>
<name>A0A934IIK5_9RHOB</name>
<dbReference type="EMBL" id="JAEKPD010000007">
    <property type="protein sequence ID" value="MBJ3762584.1"/>
    <property type="molecule type" value="Genomic_DNA"/>
</dbReference>